<dbReference type="Gene3D" id="2.60.40.10">
    <property type="entry name" value="Immunoglobulins"/>
    <property type="match status" value="1"/>
</dbReference>
<sequence length="458" mass="50646">MGRWWSRGGRYEDEEEEEETIRLMKRTMFMEGGTDGGRVVAHTQSDEEEPVLSLHHLLGDCIINAHDVIRDSCGGVWGGSESGISKFTHRLSLRERPAKSQKSAQDCPPNYRRRSLSVDWADSTKMSQPVRGESGRKASSLSSPSAARRLYRNLSGKFRVGSAPSGLEDGPPAAARAGEKERPRKSNMFQCNEALFEAVEHQEPDLVQLLLSQYSLEELDLNTPNSEGLLPLDIAIMTNNVPMARLLLRAGAKESPHFVSLEGRTLHLSTLLQEADQRVSELQAQLGGEGPGEREGSERQLKAWGWRQRLFRRMKTGFEHACPPDHPVGVSLSVSGSSSLRVDFQEPSSVNAAVVTKYKVGWSTSPSMSPLLGETLVEDTTQLRCDITGLKTGSYYYIQVTAYNMKGWGPSCNSIPGCAAPSSWRETDGRAPRQRGHKEALDQLLSQMKEAHSHCSCH</sequence>
<dbReference type="Proteomes" id="UP001148018">
    <property type="component" value="Unassembled WGS sequence"/>
</dbReference>
<dbReference type="PANTHER" id="PTHR21437">
    <property type="entry name" value="WIDE AWAKE"/>
    <property type="match status" value="1"/>
</dbReference>
<gene>
    <name evidence="4" type="ORF">NHX12_024874</name>
</gene>
<dbReference type="SUPFAM" id="SSF48403">
    <property type="entry name" value="Ankyrin repeat"/>
    <property type="match status" value="1"/>
</dbReference>
<comment type="caution">
    <text evidence="4">The sequence shown here is derived from an EMBL/GenBank/DDBJ whole genome shotgun (WGS) entry which is preliminary data.</text>
</comment>
<dbReference type="InterPro" id="IPR002110">
    <property type="entry name" value="Ankyrin_rpt"/>
</dbReference>
<feature type="region of interest" description="Disordered" evidence="2">
    <location>
        <begin position="161"/>
        <end position="185"/>
    </location>
</feature>
<dbReference type="GO" id="GO:0005819">
    <property type="term" value="C:spindle"/>
    <property type="evidence" value="ECO:0007669"/>
    <property type="project" value="TreeGrafter"/>
</dbReference>
<dbReference type="InterPro" id="IPR013783">
    <property type="entry name" value="Ig-like_fold"/>
</dbReference>
<dbReference type="PROSITE" id="PS50297">
    <property type="entry name" value="ANK_REP_REGION"/>
    <property type="match status" value="1"/>
</dbReference>
<dbReference type="SMART" id="SM00248">
    <property type="entry name" value="ANK"/>
    <property type="match status" value="2"/>
</dbReference>
<dbReference type="Gene3D" id="1.25.40.20">
    <property type="entry name" value="Ankyrin repeat-containing domain"/>
    <property type="match status" value="1"/>
</dbReference>
<accession>A0A9Q0EKA2</accession>
<keyword evidence="5" id="KW-1185">Reference proteome</keyword>
<evidence type="ECO:0000256" key="2">
    <source>
        <dbReference type="SAM" id="MobiDB-lite"/>
    </source>
</evidence>
<evidence type="ECO:0000313" key="5">
    <source>
        <dbReference type="Proteomes" id="UP001148018"/>
    </source>
</evidence>
<dbReference type="InterPro" id="IPR036116">
    <property type="entry name" value="FN3_sf"/>
</dbReference>
<feature type="domain" description="Fibronectin type-III" evidence="3">
    <location>
        <begin position="323"/>
        <end position="422"/>
    </location>
</feature>
<keyword evidence="1" id="KW-0040">ANK repeat</keyword>
<dbReference type="GO" id="GO:0000132">
    <property type="term" value="P:establishment of mitotic spindle orientation"/>
    <property type="evidence" value="ECO:0007669"/>
    <property type="project" value="TreeGrafter"/>
</dbReference>
<dbReference type="InterPro" id="IPR036770">
    <property type="entry name" value="Ankyrin_rpt-contain_sf"/>
</dbReference>
<evidence type="ECO:0000256" key="1">
    <source>
        <dbReference type="PROSITE-ProRule" id="PRU00023"/>
    </source>
</evidence>
<organism evidence="4 5">
    <name type="scientific">Muraenolepis orangiensis</name>
    <name type="common">Patagonian moray cod</name>
    <dbReference type="NCBI Taxonomy" id="630683"/>
    <lineage>
        <taxon>Eukaryota</taxon>
        <taxon>Metazoa</taxon>
        <taxon>Chordata</taxon>
        <taxon>Craniata</taxon>
        <taxon>Vertebrata</taxon>
        <taxon>Euteleostomi</taxon>
        <taxon>Actinopterygii</taxon>
        <taxon>Neopterygii</taxon>
        <taxon>Teleostei</taxon>
        <taxon>Neoteleostei</taxon>
        <taxon>Acanthomorphata</taxon>
        <taxon>Zeiogadaria</taxon>
        <taxon>Gadariae</taxon>
        <taxon>Gadiformes</taxon>
        <taxon>Muraenolepidoidei</taxon>
        <taxon>Muraenolepididae</taxon>
        <taxon>Muraenolepis</taxon>
    </lineage>
</organism>
<dbReference type="PROSITE" id="PS50088">
    <property type="entry name" value="ANK_REPEAT"/>
    <property type="match status" value="1"/>
</dbReference>
<feature type="repeat" description="ANK" evidence="1">
    <location>
        <begin position="227"/>
        <end position="252"/>
    </location>
</feature>
<name>A0A9Q0EKA2_9TELE</name>
<dbReference type="InterPro" id="IPR003961">
    <property type="entry name" value="FN3_dom"/>
</dbReference>
<feature type="non-terminal residue" evidence="4">
    <location>
        <position position="1"/>
    </location>
</feature>
<dbReference type="InterPro" id="IPR039269">
    <property type="entry name" value="ANKFN1"/>
</dbReference>
<dbReference type="PROSITE" id="PS50853">
    <property type="entry name" value="FN3"/>
    <property type="match status" value="1"/>
</dbReference>
<dbReference type="CDD" id="cd00063">
    <property type="entry name" value="FN3"/>
    <property type="match status" value="1"/>
</dbReference>
<dbReference type="EMBL" id="JANIIK010000040">
    <property type="protein sequence ID" value="KAJ3607823.1"/>
    <property type="molecule type" value="Genomic_DNA"/>
</dbReference>
<dbReference type="SMART" id="SM00060">
    <property type="entry name" value="FN3"/>
    <property type="match status" value="1"/>
</dbReference>
<dbReference type="SUPFAM" id="SSF49265">
    <property type="entry name" value="Fibronectin type III"/>
    <property type="match status" value="1"/>
</dbReference>
<dbReference type="Pfam" id="PF00041">
    <property type="entry name" value="fn3"/>
    <property type="match status" value="1"/>
</dbReference>
<protein>
    <recommendedName>
        <fullName evidence="3">Fibronectin type-III domain-containing protein</fullName>
    </recommendedName>
</protein>
<evidence type="ECO:0000313" key="4">
    <source>
        <dbReference type="EMBL" id="KAJ3607823.1"/>
    </source>
</evidence>
<reference evidence="4" key="1">
    <citation type="submission" date="2022-07" db="EMBL/GenBank/DDBJ databases">
        <title>Chromosome-level genome of Muraenolepis orangiensis.</title>
        <authorList>
            <person name="Kim J."/>
        </authorList>
    </citation>
    <scope>NUCLEOTIDE SEQUENCE</scope>
    <source>
        <strain evidence="4">KU_S4_2022</strain>
        <tissue evidence="4">Muscle</tissue>
    </source>
</reference>
<dbReference type="PANTHER" id="PTHR21437:SF2">
    <property type="entry name" value="ANKYRIN REPEAT AND FIBRONECTIN TYPE-III DOMAIN-CONTAINING PROTEIN 1-LIKE"/>
    <property type="match status" value="1"/>
</dbReference>
<feature type="region of interest" description="Disordered" evidence="2">
    <location>
        <begin position="93"/>
        <end position="145"/>
    </location>
</feature>
<proteinExistence type="predicted"/>
<dbReference type="OrthoDB" id="2428204at2759"/>
<evidence type="ECO:0000259" key="3">
    <source>
        <dbReference type="PROSITE" id="PS50853"/>
    </source>
</evidence>
<dbReference type="GO" id="GO:0061172">
    <property type="term" value="P:regulation of establishment of bipolar cell polarity"/>
    <property type="evidence" value="ECO:0007669"/>
    <property type="project" value="TreeGrafter"/>
</dbReference>
<dbReference type="AlphaFoldDB" id="A0A9Q0EKA2"/>